<evidence type="ECO:0000313" key="6">
    <source>
        <dbReference type="Proteomes" id="UP000470876"/>
    </source>
</evidence>
<keyword evidence="6" id="KW-1185">Reference proteome</keyword>
<evidence type="ECO:0000313" key="4">
    <source>
        <dbReference type="EMBL" id="NEW59507.1"/>
    </source>
</evidence>
<evidence type="ECO:0000256" key="2">
    <source>
        <dbReference type="SAM" id="SignalP"/>
    </source>
</evidence>
<evidence type="ECO:0000256" key="1">
    <source>
        <dbReference type="SAM" id="MobiDB-lite"/>
    </source>
</evidence>
<feature type="compositionally biased region" description="Basic and acidic residues" evidence="1">
    <location>
        <begin position="55"/>
        <end position="65"/>
    </location>
</feature>
<sequence>MLKKSFAGAVIVVGLLSAGATVAPAIAVAGPCQPGVSTDCKDTKKQPPCQPGVTKDCKGKKPERR</sequence>
<feature type="region of interest" description="Disordered" evidence="1">
    <location>
        <begin position="35"/>
        <end position="65"/>
    </location>
</feature>
<evidence type="ECO:0008006" key="7">
    <source>
        <dbReference type="Google" id="ProtNLM"/>
    </source>
</evidence>
<organism evidence="3 5">
    <name type="scientific">Nocardia cyriacigeorgica</name>
    <dbReference type="NCBI Taxonomy" id="135487"/>
    <lineage>
        <taxon>Bacteria</taxon>
        <taxon>Bacillati</taxon>
        <taxon>Actinomycetota</taxon>
        <taxon>Actinomycetes</taxon>
        <taxon>Mycobacteriales</taxon>
        <taxon>Nocardiaceae</taxon>
        <taxon>Nocardia</taxon>
    </lineage>
</organism>
<gene>
    <name evidence="3" type="ORF">GV789_16405</name>
    <name evidence="4" type="ORF">GV794_28325</name>
</gene>
<reference evidence="5 6" key="1">
    <citation type="submission" date="2020-01" db="EMBL/GenBank/DDBJ databases">
        <title>Genetics and antimicrobial susceptibilities of Nocardia species isolated from the soil; a comparison with species isolated from humans.</title>
        <authorList>
            <person name="Carrasco G."/>
            <person name="Monzon S."/>
            <person name="Sansegundo M."/>
            <person name="Garcia E."/>
            <person name="Garrido N."/>
            <person name="Medina M.J."/>
            <person name="Villalon P."/>
            <person name="Ramirez-Arocha A.C."/>
            <person name="Jimenez P."/>
            <person name="Cuesta I."/>
            <person name="Valdezate S."/>
        </authorList>
    </citation>
    <scope>NUCLEOTIDE SEQUENCE [LARGE SCALE GENOMIC DNA]</scope>
    <source>
        <strain evidence="3 5">CNM20110639</strain>
        <strain evidence="4 6">CNM20110649</strain>
    </source>
</reference>
<dbReference type="Proteomes" id="UP000470876">
    <property type="component" value="Unassembled WGS sequence"/>
</dbReference>
<protein>
    <recommendedName>
        <fullName evidence="7">Intersectin-EH binding protein Ibp1</fullName>
    </recommendedName>
</protein>
<feature type="chain" id="PRO_5039564673" description="Intersectin-EH binding protein Ibp1" evidence="2">
    <location>
        <begin position="23"/>
        <end position="65"/>
    </location>
</feature>
<feature type="signal peptide" evidence="2">
    <location>
        <begin position="1"/>
        <end position="22"/>
    </location>
</feature>
<dbReference type="RefSeq" id="WP_163827236.1">
    <property type="nucleotide sequence ID" value="NZ_JAAGUX010000106.1"/>
</dbReference>
<evidence type="ECO:0000313" key="3">
    <source>
        <dbReference type="EMBL" id="NEW46018.1"/>
    </source>
</evidence>
<dbReference type="EMBL" id="JAAGUX010000106">
    <property type="protein sequence ID" value="NEW59507.1"/>
    <property type="molecule type" value="Genomic_DNA"/>
</dbReference>
<dbReference type="EMBL" id="JAAGUZ010000040">
    <property type="protein sequence ID" value="NEW46018.1"/>
    <property type="molecule type" value="Genomic_DNA"/>
</dbReference>
<comment type="caution">
    <text evidence="3">The sequence shown here is derived from an EMBL/GenBank/DDBJ whole genome shotgun (WGS) entry which is preliminary data.</text>
</comment>
<evidence type="ECO:0000313" key="5">
    <source>
        <dbReference type="Proteomes" id="UP000468928"/>
    </source>
</evidence>
<proteinExistence type="predicted"/>
<dbReference type="AlphaFoldDB" id="A0A6P1D7G1"/>
<dbReference type="Proteomes" id="UP000468928">
    <property type="component" value="Unassembled WGS sequence"/>
</dbReference>
<name>A0A6P1D7G1_9NOCA</name>
<accession>A0A6P1D7G1</accession>
<keyword evidence="2" id="KW-0732">Signal</keyword>